<name>A0A1H6E2K8_9ACTN</name>
<accession>A0A1H6E2K8</accession>
<gene>
    <name evidence="3" type="ORF">SAMN04489712_13139</name>
</gene>
<keyword evidence="4" id="KW-1185">Reference proteome</keyword>
<feature type="region of interest" description="Disordered" evidence="1">
    <location>
        <begin position="148"/>
        <end position="188"/>
    </location>
</feature>
<evidence type="ECO:0000256" key="2">
    <source>
        <dbReference type="SAM" id="Phobius"/>
    </source>
</evidence>
<reference evidence="4" key="1">
    <citation type="submission" date="2016-10" db="EMBL/GenBank/DDBJ databases">
        <authorList>
            <person name="Varghese N."/>
            <person name="Submissions S."/>
        </authorList>
    </citation>
    <scope>NUCLEOTIDE SEQUENCE [LARGE SCALE GENOMIC DNA]</scope>
    <source>
        <strain evidence="4">DSM 43163</strain>
    </source>
</reference>
<organism evidence="3 4">
    <name type="scientific">Thermomonospora echinospora</name>
    <dbReference type="NCBI Taxonomy" id="1992"/>
    <lineage>
        <taxon>Bacteria</taxon>
        <taxon>Bacillati</taxon>
        <taxon>Actinomycetota</taxon>
        <taxon>Actinomycetes</taxon>
        <taxon>Streptosporangiales</taxon>
        <taxon>Thermomonosporaceae</taxon>
        <taxon>Thermomonospora</taxon>
    </lineage>
</organism>
<dbReference type="Gene3D" id="3.30.530.20">
    <property type="match status" value="1"/>
</dbReference>
<dbReference type="InterPro" id="IPR010419">
    <property type="entry name" value="CO_DH_gsu"/>
</dbReference>
<dbReference type="CDD" id="cd07823">
    <property type="entry name" value="SRPBCC_5"/>
    <property type="match status" value="1"/>
</dbReference>
<protein>
    <submittedName>
        <fullName evidence="3">Carbon monoxide dehydrogenase subunit G</fullName>
    </submittedName>
</protein>
<dbReference type="SUPFAM" id="SSF55961">
    <property type="entry name" value="Bet v1-like"/>
    <property type="match status" value="1"/>
</dbReference>
<dbReference type="Pfam" id="PF06240">
    <property type="entry name" value="COXG"/>
    <property type="match status" value="1"/>
</dbReference>
<dbReference type="OrthoDB" id="9808623at2"/>
<feature type="transmembrane region" description="Helical" evidence="2">
    <location>
        <begin position="206"/>
        <end position="224"/>
    </location>
</feature>
<feature type="compositionally biased region" description="Pro residues" evidence="1">
    <location>
        <begin position="167"/>
        <end position="178"/>
    </location>
</feature>
<keyword evidence="2" id="KW-0472">Membrane</keyword>
<dbReference type="RefSeq" id="WP_103944323.1">
    <property type="nucleotide sequence ID" value="NZ_FNVO01000031.1"/>
</dbReference>
<keyword evidence="2" id="KW-0812">Transmembrane</keyword>
<dbReference type="AlphaFoldDB" id="A0A1H6E2K8"/>
<evidence type="ECO:0000256" key="1">
    <source>
        <dbReference type="SAM" id="MobiDB-lite"/>
    </source>
</evidence>
<dbReference type="EMBL" id="FNVO01000031">
    <property type="protein sequence ID" value="SEG91948.1"/>
    <property type="molecule type" value="Genomic_DNA"/>
</dbReference>
<evidence type="ECO:0000313" key="4">
    <source>
        <dbReference type="Proteomes" id="UP000236723"/>
    </source>
</evidence>
<dbReference type="PANTHER" id="PTHR38588">
    <property type="entry name" value="BLL0334 PROTEIN"/>
    <property type="match status" value="1"/>
</dbReference>
<evidence type="ECO:0000313" key="3">
    <source>
        <dbReference type="EMBL" id="SEG91948.1"/>
    </source>
</evidence>
<dbReference type="InterPro" id="IPR023393">
    <property type="entry name" value="START-like_dom_sf"/>
</dbReference>
<feature type="compositionally biased region" description="Pro residues" evidence="1">
    <location>
        <begin position="148"/>
        <end position="158"/>
    </location>
</feature>
<sequence>MRLDNAFHVPVPVREAWDILLDVPRIAPCLPGTVLDGQDGDAYTGRVKIKIGSITASYTGQATVTVTDEAAHTARITASGKEQRGAGRASAQVEMRLVPTDDGTRVEVTTELSITGKAAQFGRGILADVSARLIDQFAANLATEIVAPPAPPEPPAGEPPVAAVPAEPSPPAAAPAPEPVRAAPRPAEPEPFDVLGAVMAGRTRTYAQTAAALLLALVIGLLLGRATRGK</sequence>
<dbReference type="PANTHER" id="PTHR38588:SF1">
    <property type="entry name" value="BLL0334 PROTEIN"/>
    <property type="match status" value="1"/>
</dbReference>
<keyword evidence="2" id="KW-1133">Transmembrane helix</keyword>
<proteinExistence type="predicted"/>
<dbReference type="Proteomes" id="UP000236723">
    <property type="component" value="Unassembled WGS sequence"/>
</dbReference>